<dbReference type="Proteomes" id="UP000034164">
    <property type="component" value="Unassembled WGS sequence"/>
</dbReference>
<comment type="caution">
    <text evidence="1">The sequence shown here is derived from an EMBL/GenBank/DDBJ whole genome shotgun (WGS) entry which is preliminary data.</text>
</comment>
<protein>
    <recommendedName>
        <fullName evidence="3">Protein kinase domain-containing protein</fullName>
    </recommendedName>
</protein>
<evidence type="ECO:0000313" key="1">
    <source>
        <dbReference type="EMBL" id="KKZ62365.1"/>
    </source>
</evidence>
<gene>
    <name evidence="1" type="ORF">EMCG_03232</name>
</gene>
<sequence length="317" mass="35818">MTPTPPSHESELDYGDIPALLIPLSDCASHSSELPLNKKRSVKVPSSSLTKLNLPDKIGSAKAQEWKPTSSEILALKLKPSAEISYYSLGSSVDSYIVLQTVDEDECYVNYLHCQFISDPDRDSVVLYNASTSAFRAQNLDRQSPVQNVLPTNNRAFDCGSWYLELGKGLEFLLRVLPRDPELYTDLLVPCEAESIRVEVPIGHKSLYRLYPKPIDKNAPSLGRRAEKIGKIVAAKVCRKPDIQWAVLKGLKHHSVVQMLDFDGSHLTIFLEYIEGIDLSKLVDKDLISQVPEPDVYRIWKDISSALEYIHRFYFYF</sequence>
<dbReference type="SUPFAM" id="SSF56112">
    <property type="entry name" value="Protein kinase-like (PK-like)"/>
    <property type="match status" value="1"/>
</dbReference>
<dbReference type="Gene3D" id="1.10.510.10">
    <property type="entry name" value="Transferase(Phosphotransferase) domain 1"/>
    <property type="match status" value="1"/>
</dbReference>
<dbReference type="OrthoDB" id="1668230at2759"/>
<dbReference type="AlphaFoldDB" id="A0A0G2HX59"/>
<name>A0A0G2HX59_9EURO</name>
<proteinExistence type="predicted"/>
<dbReference type="VEuPathDB" id="FungiDB:EMCG_03232"/>
<organism evidence="1 2">
    <name type="scientific">[Emmonsia] crescens</name>
    <dbReference type="NCBI Taxonomy" id="73230"/>
    <lineage>
        <taxon>Eukaryota</taxon>
        <taxon>Fungi</taxon>
        <taxon>Dikarya</taxon>
        <taxon>Ascomycota</taxon>
        <taxon>Pezizomycotina</taxon>
        <taxon>Eurotiomycetes</taxon>
        <taxon>Eurotiomycetidae</taxon>
        <taxon>Onygenales</taxon>
        <taxon>Ajellomycetaceae</taxon>
        <taxon>Emergomyces</taxon>
    </lineage>
</organism>
<dbReference type="InterPro" id="IPR011009">
    <property type="entry name" value="Kinase-like_dom_sf"/>
</dbReference>
<reference evidence="2" key="1">
    <citation type="journal article" date="2015" name="PLoS Genet.">
        <title>The dynamic genome and transcriptome of the human fungal pathogen Blastomyces and close relative Emmonsia.</title>
        <authorList>
            <person name="Munoz J.F."/>
            <person name="Gauthier G.M."/>
            <person name="Desjardins C.A."/>
            <person name="Gallo J.E."/>
            <person name="Holder J."/>
            <person name="Sullivan T.D."/>
            <person name="Marty A.J."/>
            <person name="Carmen J.C."/>
            <person name="Chen Z."/>
            <person name="Ding L."/>
            <person name="Gujja S."/>
            <person name="Magrini V."/>
            <person name="Misas E."/>
            <person name="Mitreva M."/>
            <person name="Priest M."/>
            <person name="Saif S."/>
            <person name="Whiston E.A."/>
            <person name="Young S."/>
            <person name="Zeng Q."/>
            <person name="Goldman W.E."/>
            <person name="Mardis E.R."/>
            <person name="Taylor J.W."/>
            <person name="McEwen J.G."/>
            <person name="Clay O.K."/>
            <person name="Klein B.S."/>
            <person name="Cuomo C.A."/>
        </authorList>
    </citation>
    <scope>NUCLEOTIDE SEQUENCE [LARGE SCALE GENOMIC DNA]</scope>
    <source>
        <strain evidence="2">UAMH 3008</strain>
    </source>
</reference>
<accession>A0A0G2HX59</accession>
<evidence type="ECO:0000313" key="2">
    <source>
        <dbReference type="Proteomes" id="UP000034164"/>
    </source>
</evidence>
<evidence type="ECO:0008006" key="3">
    <source>
        <dbReference type="Google" id="ProtNLM"/>
    </source>
</evidence>
<dbReference type="EMBL" id="LCZI01001132">
    <property type="protein sequence ID" value="KKZ62365.1"/>
    <property type="molecule type" value="Genomic_DNA"/>
</dbReference>